<sequence length="617" mass="70247">MNNQQYKETKEDIRDRMIHTAMSFWGIKRLENMDPAVRILIEALAEQLYLQSNELADMEARVMDKVSRILIPEEYANASPAHSILHIVPGVPECNLGVDVSFSLTESKSPLPSASSEKICFSPVCPVVIRRGEIKMMIAGGEFFRIDGELNKRLIYREDLTPDNYSKLWVGFKLDNHVSSLKGVQFYIDFPDITQRRQYTRLLSHVTGRLNGQEVKFVQGIQQDKAHTSEMTTLQSWTEREKTMAQINVRIADQYRYNYLTITTDIPHRKELYKKSPSLYEKPSSAAFDEISTLFEEDLLWLELSFPPHFPVRALAGIFVALNTVPVVNKRLVSTTARSQKTFGVIPLELDTHEYFLAVQRVTDSYNRVYCDAASPSGKLSGDGNYSVRKGGCESFGNYDARSFLVRFQDILLENMSAFEALDRRNNMDILLQMDKLAGYLHHQIKDTSAQGESSRYLFVDQKEETDFIYADYWTTYGEHANGIHAGTQLKGISEDSPACTGFFLTPTTGGRPVPSERLRIARFKYLLGSRDRIVTNQDIRNFCMAELADTISDVRIEKGIMAGRSPGEGLIRTIDIHLLPLSPDLDSKTGRQICDDLYSRLSELSPMTFNYRIFIN</sequence>
<dbReference type="Proteomes" id="UP000030103">
    <property type="component" value="Unassembled WGS sequence"/>
</dbReference>
<dbReference type="EMBL" id="JRFA01000009">
    <property type="protein sequence ID" value="KGN75104.1"/>
    <property type="molecule type" value="Genomic_DNA"/>
</dbReference>
<dbReference type="AlphaFoldDB" id="A0A0A2EF91"/>
<keyword evidence="2" id="KW-1185">Reference proteome</keyword>
<reference evidence="1 2" key="1">
    <citation type="submission" date="2014-09" db="EMBL/GenBank/DDBJ databases">
        <title>Draft Genome Sequence of Porphyromonas macacae COT-192_OH2859.</title>
        <authorList>
            <person name="Wallis C."/>
            <person name="Deusch O."/>
            <person name="O'Flynn C."/>
            <person name="Davis I."/>
            <person name="Horsfall A."/>
            <person name="Kirkwood N."/>
            <person name="Harris S."/>
            <person name="Eisen J.A."/>
            <person name="Coil D.A."/>
            <person name="Darling A.E."/>
            <person name="Jospin G."/>
            <person name="Alexiev A."/>
        </authorList>
    </citation>
    <scope>NUCLEOTIDE SEQUENCE [LARGE SCALE GENOMIC DNA]</scope>
    <source>
        <strain evidence="2">COT-192 OH2859</strain>
    </source>
</reference>
<accession>A0A0A2EF91</accession>
<gene>
    <name evidence="1" type="ORF">HQ47_04190</name>
</gene>
<dbReference type="RefSeq" id="WP_036873482.1">
    <property type="nucleotide sequence ID" value="NZ_JASBZX010000001.1"/>
</dbReference>
<name>A0A0A2EF91_9PORP</name>
<comment type="caution">
    <text evidence="1">The sequence shown here is derived from an EMBL/GenBank/DDBJ whole genome shotgun (WGS) entry which is preliminary data.</text>
</comment>
<evidence type="ECO:0000313" key="1">
    <source>
        <dbReference type="EMBL" id="KGN75104.1"/>
    </source>
</evidence>
<dbReference type="STRING" id="28115.HQ47_04190"/>
<protein>
    <submittedName>
        <fullName evidence="1">Uncharacterized protein</fullName>
    </submittedName>
</protein>
<organism evidence="1 2">
    <name type="scientific">Porphyromonas macacae</name>
    <dbReference type="NCBI Taxonomy" id="28115"/>
    <lineage>
        <taxon>Bacteria</taxon>
        <taxon>Pseudomonadati</taxon>
        <taxon>Bacteroidota</taxon>
        <taxon>Bacteroidia</taxon>
        <taxon>Bacteroidales</taxon>
        <taxon>Porphyromonadaceae</taxon>
        <taxon>Porphyromonas</taxon>
    </lineage>
</organism>
<dbReference type="OrthoDB" id="1090083at2"/>
<evidence type="ECO:0000313" key="2">
    <source>
        <dbReference type="Proteomes" id="UP000030103"/>
    </source>
</evidence>
<proteinExistence type="predicted"/>